<keyword evidence="2" id="KW-0732">Signal</keyword>
<evidence type="ECO:0000313" key="5">
    <source>
        <dbReference type="EMBL" id="SGZ23736.1"/>
    </source>
</evidence>
<reference evidence="5 6" key="1">
    <citation type="submission" date="2016-11" db="EMBL/GenBank/DDBJ databases">
        <authorList>
            <person name="Jaros S."/>
            <person name="Januszkiewicz K."/>
            <person name="Wedrychowicz H."/>
        </authorList>
    </citation>
    <scope>NUCLEOTIDE SEQUENCE [LARGE SCALE GENOMIC DNA]</scope>
</reference>
<name>A0A2X0PLJ3_9BASI</name>
<evidence type="ECO:0000259" key="3">
    <source>
        <dbReference type="Pfam" id="PF22974"/>
    </source>
</evidence>
<accession>A0A2X0PLJ3</accession>
<feature type="domain" description="DUF7029" evidence="3">
    <location>
        <begin position="86"/>
        <end position="185"/>
    </location>
</feature>
<evidence type="ECO:0000313" key="6">
    <source>
        <dbReference type="Proteomes" id="UP000249464"/>
    </source>
</evidence>
<feature type="chain" id="PRO_5015984753" evidence="2">
    <location>
        <begin position="20"/>
        <end position="677"/>
    </location>
</feature>
<evidence type="ECO:0000256" key="1">
    <source>
        <dbReference type="SAM" id="MobiDB-lite"/>
    </source>
</evidence>
<feature type="compositionally biased region" description="Basic and acidic residues" evidence="1">
    <location>
        <begin position="545"/>
        <end position="563"/>
    </location>
</feature>
<feature type="signal peptide" evidence="2">
    <location>
        <begin position="1"/>
        <end position="19"/>
    </location>
</feature>
<dbReference type="STRING" id="796604.A0A2X0PLJ3"/>
<keyword evidence="6" id="KW-1185">Reference proteome</keyword>
<dbReference type="InterPro" id="IPR054293">
    <property type="entry name" value="DUF7029"/>
</dbReference>
<sequence>MRPLSQWATLLSLALLVRGDTKVVLKTFHPEGSEYATKGLVHPGWFEDRKSLESVDLSAALDLQDDEVFSWVGEKDDTGHVNLATMEIINMQSFSKLLAGVMCGTSQTTIVFQSQPAFHYAVQAWSSWVQAEPDHLIVLFANWAGCMLTEDTLKPFHFHDMSFDPARLEITLHGVETDWRTSTHTSRLAIGLPPGKTADDLMEEPHKSKRSFWHKIGKVWHAIRKVFHKVEQKVFHDHTLASLTIDLNHRAYGTQTYNSPDPKCLQSTTRCDDCGSYGSISLALVITTFGGAPFSTSIEVITHNVGVRAHLHVDAKATIPGSFGWGGTLFKAGVRRLSYSIPNILDMGVYISVGWGYSISKVTGHLQFDKTVYLGLKDGMGLRLITPGIPVPQGNWGITHNSTPLSITGMGSATLSASVSLSISLQINLHKVLVSIGGGPSISKRALQRTTRRSLYCDTDEWSPTNHFHYPDIGVAGPGAGPCSAVTRTGGHTLFAQPMIGVALTVGSSLGANPWGAGISIGKRSLEENFDNSIDNGSTTFNSHSTHDTWFKKPDHSANEHVPDSNPRNLINNGSTTFNIHPPHETWYEKPDQSGNEHVPDPNPFGGGFNDSKFPSFGISTPLWAWRMNIGPEICFHTKWKRNDVGRSHPRDLLTKPTDLLSLGDSESLSVDRAPEE</sequence>
<dbReference type="EMBL" id="FQNC01000085">
    <property type="protein sequence ID" value="SGZ23736.1"/>
    <property type="molecule type" value="Genomic_DNA"/>
</dbReference>
<feature type="domain" description="DUF7223" evidence="4">
    <location>
        <begin position="269"/>
        <end position="428"/>
    </location>
</feature>
<feature type="region of interest" description="Disordered" evidence="1">
    <location>
        <begin position="537"/>
        <end position="574"/>
    </location>
</feature>
<organism evidence="5 6">
    <name type="scientific">Microbotryum silenes-dioicae</name>
    <dbReference type="NCBI Taxonomy" id="796604"/>
    <lineage>
        <taxon>Eukaryota</taxon>
        <taxon>Fungi</taxon>
        <taxon>Dikarya</taxon>
        <taxon>Basidiomycota</taxon>
        <taxon>Pucciniomycotina</taxon>
        <taxon>Microbotryomycetes</taxon>
        <taxon>Microbotryales</taxon>
        <taxon>Microbotryaceae</taxon>
        <taxon>Microbotryum</taxon>
    </lineage>
</organism>
<evidence type="ECO:0000259" key="4">
    <source>
        <dbReference type="Pfam" id="PF23865"/>
    </source>
</evidence>
<protein>
    <submittedName>
        <fullName evidence="5">BQ5605_C023g09628 protein</fullName>
    </submittedName>
</protein>
<dbReference type="Proteomes" id="UP000249464">
    <property type="component" value="Unassembled WGS sequence"/>
</dbReference>
<dbReference type="Pfam" id="PF23865">
    <property type="entry name" value="DUF7223"/>
    <property type="match status" value="1"/>
</dbReference>
<proteinExistence type="predicted"/>
<evidence type="ECO:0000256" key="2">
    <source>
        <dbReference type="SAM" id="SignalP"/>
    </source>
</evidence>
<dbReference type="Pfam" id="PF22974">
    <property type="entry name" value="DUF7029"/>
    <property type="match status" value="1"/>
</dbReference>
<dbReference type="InterPro" id="IPR055647">
    <property type="entry name" value="DUF7223"/>
</dbReference>
<feature type="region of interest" description="Disordered" evidence="1">
    <location>
        <begin position="589"/>
        <end position="610"/>
    </location>
</feature>
<gene>
    <name evidence="5" type="primary">BQ5605_C023g09628</name>
    <name evidence="5" type="ORF">BQ5605_C023G09628</name>
</gene>
<dbReference type="AlphaFoldDB" id="A0A2X0PLJ3"/>